<dbReference type="InterPro" id="IPR007461">
    <property type="entry name" value="Ysc84_actin-binding"/>
</dbReference>
<comment type="caution">
    <text evidence="3">The sequence shown here is derived from an EMBL/GenBank/DDBJ whole genome shotgun (WGS) entry which is preliminary data.</text>
</comment>
<feature type="domain" description="Ysc84 actin-binding" evidence="2">
    <location>
        <begin position="98"/>
        <end position="176"/>
    </location>
</feature>
<dbReference type="AlphaFoldDB" id="A0A5C6ZZE5"/>
<feature type="signal peptide" evidence="1">
    <location>
        <begin position="1"/>
        <end position="27"/>
    </location>
</feature>
<evidence type="ECO:0000256" key="1">
    <source>
        <dbReference type="SAM" id="SignalP"/>
    </source>
</evidence>
<keyword evidence="4" id="KW-1185">Reference proteome</keyword>
<evidence type="ECO:0000259" key="2">
    <source>
        <dbReference type="Pfam" id="PF04366"/>
    </source>
</evidence>
<name>A0A5C6ZZE5_9FLAO</name>
<dbReference type="CDD" id="cd11524">
    <property type="entry name" value="SYLF"/>
    <property type="match status" value="1"/>
</dbReference>
<dbReference type="Proteomes" id="UP000321367">
    <property type="component" value="Unassembled WGS sequence"/>
</dbReference>
<gene>
    <name evidence="3" type="ORF">ES724_01275</name>
</gene>
<feature type="chain" id="PRO_5023038638" evidence="1">
    <location>
        <begin position="28"/>
        <end position="182"/>
    </location>
</feature>
<dbReference type="PROSITE" id="PS51257">
    <property type="entry name" value="PROKAR_LIPOPROTEIN"/>
    <property type="match status" value="1"/>
</dbReference>
<accession>A0A5C6ZZE5</accession>
<keyword evidence="1" id="KW-0732">Signal</keyword>
<evidence type="ECO:0000313" key="4">
    <source>
        <dbReference type="Proteomes" id="UP000321367"/>
    </source>
</evidence>
<dbReference type="EMBL" id="VORY01000001">
    <property type="protein sequence ID" value="TXD95691.1"/>
    <property type="molecule type" value="Genomic_DNA"/>
</dbReference>
<dbReference type="Pfam" id="PF04366">
    <property type="entry name" value="Ysc84"/>
    <property type="match status" value="1"/>
</dbReference>
<evidence type="ECO:0000313" key="3">
    <source>
        <dbReference type="EMBL" id="TXD95691.1"/>
    </source>
</evidence>
<dbReference type="RefSeq" id="WP_146928485.1">
    <property type="nucleotide sequence ID" value="NZ_CBCSHZ010000002.1"/>
</dbReference>
<reference evidence="3 4" key="1">
    <citation type="submission" date="2019-08" db="EMBL/GenBank/DDBJ databases">
        <title>Genome sequence of Gillisia hiemivivida IC154 (type strain).</title>
        <authorList>
            <person name="Bowman J.P."/>
        </authorList>
    </citation>
    <scope>NUCLEOTIDE SEQUENCE [LARGE SCALE GENOMIC DNA]</scope>
    <source>
        <strain evidence="3 4">IC154</strain>
    </source>
</reference>
<sequence length="182" mass="19272">MKTINKKVLIPMLMSFMVLLLVSCGSSQNTSGDIMADSRDAKATITKNHPNISELFDNSVGYAIFPNVGKGAYIIGAASGNGTVYENGTLIGYSSLKQVDVGLQVGGKAYIEVIFFQTQDALNRFKSGSYELSGNVSAVLLEEGVSRDVEFRDGVGVVTKPKAGAMAGISVGGQKFEFNAIQ</sequence>
<proteinExistence type="predicted"/>
<organism evidence="3 4">
    <name type="scientific">Gillisia hiemivivida</name>
    <dbReference type="NCBI Taxonomy" id="291190"/>
    <lineage>
        <taxon>Bacteria</taxon>
        <taxon>Pseudomonadati</taxon>
        <taxon>Bacteroidota</taxon>
        <taxon>Flavobacteriia</taxon>
        <taxon>Flavobacteriales</taxon>
        <taxon>Flavobacteriaceae</taxon>
        <taxon>Gillisia</taxon>
    </lineage>
</organism>
<dbReference type="OrthoDB" id="5405772at2"/>
<protein>
    <submittedName>
        <fullName evidence="3">Lipid-binding SYLF domain-containing protein</fullName>
    </submittedName>
</protein>